<dbReference type="InterPro" id="IPR002347">
    <property type="entry name" value="SDR_fam"/>
</dbReference>
<sequence length="329" mass="34601">MRATASPTVVITGASSGIGRATAERFARQGARLVLASRGEAALEVVCAECRRLGAQVIGVPTDVTDPRDMQDLADRAAAFAASHGGQIDVWVSNAGVGAAGAIEDTPAEAHEQIIRTNLLGYLLGARAVVPYFKKAGKGTLIQVLSLGAWSPTPMATSYTASKYGLRGFSEALRLELAPWPHIHVCDIFPMVVDSPGFAHGANYTGKVIKPPPPRADPRAVARAIVHAAHSPHRRSTAVGVMATLSRIGNIVSPTLLRLGSSLFVRGYLRVAPPAPKTDGNLFRPSTGNMSIDGGWRDRSRVPAVGMVAAGATLFVAAAWLLRRHGREG</sequence>
<evidence type="ECO:0000313" key="6">
    <source>
        <dbReference type="Proteomes" id="UP000245754"/>
    </source>
</evidence>
<comment type="caution">
    <text evidence="5">The sequence shown here is derived from an EMBL/GenBank/DDBJ whole genome shotgun (WGS) entry which is preliminary data.</text>
</comment>
<keyword evidence="4" id="KW-0812">Transmembrane</keyword>
<name>A0A316EYI5_9BURK</name>
<dbReference type="InterPro" id="IPR020904">
    <property type="entry name" value="Sc_DH/Rdtase_CS"/>
</dbReference>
<dbReference type="PANTHER" id="PTHR44196:SF1">
    <property type="entry name" value="DEHYDROGENASE_REDUCTASE SDR FAMILY MEMBER 7B"/>
    <property type="match status" value="1"/>
</dbReference>
<accession>A0A316EYI5</accession>
<gene>
    <name evidence="5" type="ORF">C7419_101263</name>
</gene>
<dbReference type="RefSeq" id="WP_109580244.1">
    <property type="nucleotide sequence ID" value="NZ_QGGT01000001.1"/>
</dbReference>
<dbReference type="PRINTS" id="PR00080">
    <property type="entry name" value="SDRFAMILY"/>
</dbReference>
<dbReference type="Proteomes" id="UP000245754">
    <property type="component" value="Unassembled WGS sequence"/>
</dbReference>
<evidence type="ECO:0000313" key="5">
    <source>
        <dbReference type="EMBL" id="PWK36409.1"/>
    </source>
</evidence>
<dbReference type="EMBL" id="QGGT01000001">
    <property type="protein sequence ID" value="PWK36409.1"/>
    <property type="molecule type" value="Genomic_DNA"/>
</dbReference>
<dbReference type="SUPFAM" id="SSF51735">
    <property type="entry name" value="NAD(P)-binding Rossmann-fold domains"/>
    <property type="match status" value="1"/>
</dbReference>
<keyword evidence="4" id="KW-0472">Membrane</keyword>
<dbReference type="PANTHER" id="PTHR44196">
    <property type="entry name" value="DEHYDROGENASE/REDUCTASE SDR FAMILY MEMBER 7B"/>
    <property type="match status" value="1"/>
</dbReference>
<dbReference type="Gene3D" id="3.40.50.720">
    <property type="entry name" value="NAD(P)-binding Rossmann-like Domain"/>
    <property type="match status" value="1"/>
</dbReference>
<evidence type="ECO:0000256" key="4">
    <source>
        <dbReference type="SAM" id="Phobius"/>
    </source>
</evidence>
<keyword evidence="6" id="KW-1185">Reference proteome</keyword>
<proteinExistence type="inferred from homology"/>
<reference evidence="5 6" key="1">
    <citation type="submission" date="2018-05" db="EMBL/GenBank/DDBJ databases">
        <title>Genomic Encyclopedia of Type Strains, Phase IV (KMG-V): Genome sequencing to study the core and pangenomes of soil and plant-associated prokaryotes.</title>
        <authorList>
            <person name="Whitman W."/>
        </authorList>
    </citation>
    <scope>NUCLEOTIDE SEQUENCE [LARGE SCALE GENOMIC DNA]</scope>
    <source>
        <strain evidence="5 6">SLV-132</strain>
    </source>
</reference>
<keyword evidence="4" id="KW-1133">Transmembrane helix</keyword>
<protein>
    <submittedName>
        <fullName evidence="5">Short-subunit dehydrogenase</fullName>
    </submittedName>
</protein>
<comment type="similarity">
    <text evidence="1 3">Belongs to the short-chain dehydrogenases/reductases (SDR) family.</text>
</comment>
<feature type="transmembrane region" description="Helical" evidence="4">
    <location>
        <begin position="302"/>
        <end position="322"/>
    </location>
</feature>
<organism evidence="5 6">
    <name type="scientific">Cupriavidus plantarum</name>
    <dbReference type="NCBI Taxonomy" id="942865"/>
    <lineage>
        <taxon>Bacteria</taxon>
        <taxon>Pseudomonadati</taxon>
        <taxon>Pseudomonadota</taxon>
        <taxon>Betaproteobacteria</taxon>
        <taxon>Burkholderiales</taxon>
        <taxon>Burkholderiaceae</taxon>
        <taxon>Cupriavidus</taxon>
    </lineage>
</organism>
<keyword evidence="2" id="KW-0560">Oxidoreductase</keyword>
<dbReference type="PROSITE" id="PS00061">
    <property type="entry name" value="ADH_SHORT"/>
    <property type="match status" value="1"/>
</dbReference>
<dbReference type="Pfam" id="PF00106">
    <property type="entry name" value="adh_short"/>
    <property type="match status" value="1"/>
</dbReference>
<dbReference type="InterPro" id="IPR036291">
    <property type="entry name" value="NAD(P)-bd_dom_sf"/>
</dbReference>
<evidence type="ECO:0000256" key="1">
    <source>
        <dbReference type="ARBA" id="ARBA00006484"/>
    </source>
</evidence>
<evidence type="ECO:0000256" key="3">
    <source>
        <dbReference type="RuleBase" id="RU000363"/>
    </source>
</evidence>
<dbReference type="NCBIfam" id="NF004792">
    <property type="entry name" value="PRK06139.1"/>
    <property type="match status" value="1"/>
</dbReference>
<dbReference type="GO" id="GO:0016491">
    <property type="term" value="F:oxidoreductase activity"/>
    <property type="evidence" value="ECO:0007669"/>
    <property type="project" value="UniProtKB-KW"/>
</dbReference>
<dbReference type="AlphaFoldDB" id="A0A316EYI5"/>
<evidence type="ECO:0000256" key="2">
    <source>
        <dbReference type="ARBA" id="ARBA00023002"/>
    </source>
</evidence>
<dbReference type="GO" id="GO:0016020">
    <property type="term" value="C:membrane"/>
    <property type="evidence" value="ECO:0007669"/>
    <property type="project" value="TreeGrafter"/>
</dbReference>
<dbReference type="PRINTS" id="PR00081">
    <property type="entry name" value="GDHRDH"/>
</dbReference>